<name>A0A1C6WV56_PLACU</name>
<protein>
    <submittedName>
        <fullName evidence="2">CIR protein</fullName>
    </submittedName>
</protein>
<organism evidence="2">
    <name type="scientific">Plasmodium chabaudi chabaudi</name>
    <dbReference type="NCBI Taxonomy" id="31271"/>
    <lineage>
        <taxon>Eukaryota</taxon>
        <taxon>Sar</taxon>
        <taxon>Alveolata</taxon>
        <taxon>Apicomplexa</taxon>
        <taxon>Aconoidasida</taxon>
        <taxon>Haemosporida</taxon>
        <taxon>Plasmodiidae</taxon>
        <taxon>Plasmodium</taxon>
        <taxon>Plasmodium (Vinckeia)</taxon>
    </lineage>
</organism>
<keyword evidence="1" id="KW-0812">Transmembrane</keyword>
<reference evidence="2" key="1">
    <citation type="submission" date="2016-08" db="EMBL/GenBank/DDBJ databases">
        <authorList>
            <consortium name="Pathogen Informatics"/>
        </authorList>
    </citation>
    <scope>NUCLEOTIDE SEQUENCE</scope>
    <source>
        <strain evidence="2">AJ</strain>
    </source>
</reference>
<feature type="transmembrane region" description="Helical" evidence="1">
    <location>
        <begin position="264"/>
        <end position="288"/>
    </location>
</feature>
<evidence type="ECO:0000256" key="1">
    <source>
        <dbReference type="SAM" id="Phobius"/>
    </source>
</evidence>
<dbReference type="Pfam" id="PF06022">
    <property type="entry name" value="Cir_Bir_Yir"/>
    <property type="match status" value="1"/>
</dbReference>
<dbReference type="InterPro" id="IPR006477">
    <property type="entry name" value="Yir_bir_cir"/>
</dbReference>
<dbReference type="AlphaFoldDB" id="A0A1C6WV56"/>
<dbReference type="EMBL" id="FMIL01000432">
    <property type="protein sequence ID" value="SCL93534.1"/>
    <property type="molecule type" value="Genomic_DNA"/>
</dbReference>
<proteinExistence type="predicted"/>
<sequence>MSEKLCEFMNGLDDILGVKWEDSTLSFKGNSSLENYCPVLADGKQQKCKNYEEIIGSSFLTLLVSYPISHKEVNLENDKLAQYAILWLCYKLNYQTKNRISNLNDFHNKHIKDIEKYFSAMPNLGAYNSYKDIIDKKQNSMPIDINVLSKLYEALKALCKLYTECDGKKTNCEKCLEEATNFAVKYNYLNNDYNHKEGSLYSQILSTLSKDYNKLKEECDSGQSKKFPSLPPINPTKSSAHTYGQTDIQFSDVETSNSSIGSKLIPGLLGFSIPIFLGIAYKYSLFVFGKQLHGQYLRGKIKKIKKKMNINI</sequence>
<keyword evidence="1" id="KW-0472">Membrane</keyword>
<gene>
    <name evidence="2" type="ORF">PCHAJ_000538100</name>
</gene>
<accession>A0A1C6WV56</accession>
<dbReference type="NCBIfam" id="TIGR01590">
    <property type="entry name" value="yir-bir-cir_Pla"/>
    <property type="match status" value="1"/>
</dbReference>
<dbReference type="Proteomes" id="UP000507163">
    <property type="component" value="Unassembled WGS sequence"/>
</dbReference>
<keyword evidence="1" id="KW-1133">Transmembrane helix</keyword>
<evidence type="ECO:0000313" key="2">
    <source>
        <dbReference type="EMBL" id="SCL93534.1"/>
    </source>
</evidence>